<organism evidence="1">
    <name type="scientific">Anguilla anguilla</name>
    <name type="common">European freshwater eel</name>
    <name type="synonym">Muraena anguilla</name>
    <dbReference type="NCBI Taxonomy" id="7936"/>
    <lineage>
        <taxon>Eukaryota</taxon>
        <taxon>Metazoa</taxon>
        <taxon>Chordata</taxon>
        <taxon>Craniata</taxon>
        <taxon>Vertebrata</taxon>
        <taxon>Euteleostomi</taxon>
        <taxon>Actinopterygii</taxon>
        <taxon>Neopterygii</taxon>
        <taxon>Teleostei</taxon>
        <taxon>Anguilliformes</taxon>
        <taxon>Anguillidae</taxon>
        <taxon>Anguilla</taxon>
    </lineage>
</organism>
<reference evidence="1" key="2">
    <citation type="journal article" date="2015" name="Fish Shellfish Immunol.">
        <title>Early steps in the European eel (Anguilla anguilla)-Vibrio vulnificus interaction in the gills: Role of the RtxA13 toxin.</title>
        <authorList>
            <person name="Callol A."/>
            <person name="Pajuelo D."/>
            <person name="Ebbesson L."/>
            <person name="Teles M."/>
            <person name="MacKenzie S."/>
            <person name="Amaro C."/>
        </authorList>
    </citation>
    <scope>NUCLEOTIDE SEQUENCE</scope>
</reference>
<dbReference type="AlphaFoldDB" id="A0A0E9VPA1"/>
<protein>
    <submittedName>
        <fullName evidence="1">Uncharacterized protein</fullName>
    </submittedName>
</protein>
<proteinExistence type="predicted"/>
<dbReference type="EMBL" id="GBXM01028618">
    <property type="protein sequence ID" value="JAH79959.1"/>
    <property type="molecule type" value="Transcribed_RNA"/>
</dbReference>
<accession>A0A0E9VPA1</accession>
<evidence type="ECO:0000313" key="1">
    <source>
        <dbReference type="EMBL" id="JAH79959.1"/>
    </source>
</evidence>
<name>A0A0E9VPA1_ANGAN</name>
<reference evidence="1" key="1">
    <citation type="submission" date="2014-11" db="EMBL/GenBank/DDBJ databases">
        <authorList>
            <person name="Amaro Gonzalez C."/>
        </authorList>
    </citation>
    <scope>NUCLEOTIDE SEQUENCE</scope>
</reference>
<sequence>MPSVTSNFRRSRTPSWPVCAYWISCLSISS</sequence>